<sequence length="258" mass="29360">MPKNLKQTKNKRNNPFIIGSNNDPMLNIETNIISSNIVLVELKPHFPPALTTEELIKIAIKSNASNNSKVKTLPNAFIAYRMALQKEYYKNTIKLPPMGQLSIIAKNSWNKESQDVKNFYKNLAKEARSLYEQYTFQIIFDKRMNKVENDQGNGQVAPLHVTGEIFAADLGYANSTQTKDVETMIDAQNSSNGYLTIEDSTVDDMDSCFNNGSTSISQVGTYPNHNFLEDPNDHEYKQMLVQININLFLHDLRQNYLL</sequence>
<organism evidence="1 2">
    <name type="scientific">Funneliformis caledonium</name>
    <dbReference type="NCBI Taxonomy" id="1117310"/>
    <lineage>
        <taxon>Eukaryota</taxon>
        <taxon>Fungi</taxon>
        <taxon>Fungi incertae sedis</taxon>
        <taxon>Mucoromycota</taxon>
        <taxon>Glomeromycotina</taxon>
        <taxon>Glomeromycetes</taxon>
        <taxon>Glomerales</taxon>
        <taxon>Glomeraceae</taxon>
        <taxon>Funneliformis</taxon>
    </lineage>
</organism>
<evidence type="ECO:0000313" key="1">
    <source>
        <dbReference type="EMBL" id="CAG8691578.1"/>
    </source>
</evidence>
<proteinExistence type="predicted"/>
<reference evidence="1" key="1">
    <citation type="submission" date="2021-06" db="EMBL/GenBank/DDBJ databases">
        <authorList>
            <person name="Kallberg Y."/>
            <person name="Tangrot J."/>
            <person name="Rosling A."/>
        </authorList>
    </citation>
    <scope>NUCLEOTIDE SEQUENCE</scope>
    <source>
        <strain evidence="1">UK204</strain>
    </source>
</reference>
<comment type="caution">
    <text evidence="1">The sequence shown here is derived from an EMBL/GenBank/DDBJ whole genome shotgun (WGS) entry which is preliminary data.</text>
</comment>
<name>A0A9N9ETU3_9GLOM</name>
<dbReference type="Gene3D" id="1.10.30.10">
    <property type="entry name" value="High mobility group box domain"/>
    <property type="match status" value="1"/>
</dbReference>
<keyword evidence="2" id="KW-1185">Reference proteome</keyword>
<dbReference type="OrthoDB" id="2317880at2759"/>
<evidence type="ECO:0000313" key="2">
    <source>
        <dbReference type="Proteomes" id="UP000789570"/>
    </source>
</evidence>
<gene>
    <name evidence="1" type="ORF">FCALED_LOCUS12989</name>
</gene>
<dbReference type="Proteomes" id="UP000789570">
    <property type="component" value="Unassembled WGS sequence"/>
</dbReference>
<dbReference type="SUPFAM" id="SSF47095">
    <property type="entry name" value="HMG-box"/>
    <property type="match status" value="1"/>
</dbReference>
<accession>A0A9N9ETU3</accession>
<dbReference type="EMBL" id="CAJVPQ010006981">
    <property type="protein sequence ID" value="CAG8691578.1"/>
    <property type="molecule type" value="Genomic_DNA"/>
</dbReference>
<protein>
    <submittedName>
        <fullName evidence="1">8513_t:CDS:1</fullName>
    </submittedName>
</protein>
<dbReference type="AlphaFoldDB" id="A0A9N9ETU3"/>
<dbReference type="InterPro" id="IPR036910">
    <property type="entry name" value="HMG_box_dom_sf"/>
</dbReference>